<accession>A0A5C7E1I1</accession>
<feature type="transmembrane region" description="Helical" evidence="2">
    <location>
        <begin position="174"/>
        <end position="200"/>
    </location>
</feature>
<keyword evidence="2" id="KW-0472">Membrane</keyword>
<dbReference type="EMBL" id="VOWJ01000028">
    <property type="protein sequence ID" value="TXE87558.1"/>
    <property type="molecule type" value="Genomic_DNA"/>
</dbReference>
<evidence type="ECO:0000256" key="1">
    <source>
        <dbReference type="SAM" id="Coils"/>
    </source>
</evidence>
<keyword evidence="1" id="KW-0175">Coiled coil</keyword>
<reference evidence="3 4" key="1">
    <citation type="submission" date="2019-07" db="EMBL/GenBank/DDBJ databases">
        <title>Rapid identification of Enteric Bacteria from Whole Genome Sequences (WGS) using Average Nucleotide Identity (ANI).</title>
        <authorList>
            <person name="Lane C."/>
        </authorList>
    </citation>
    <scope>NUCLEOTIDE SEQUENCE [LARGE SCALE GENOMIC DNA]</scope>
    <source>
        <strain evidence="3 4">2016D-0084</strain>
    </source>
</reference>
<evidence type="ECO:0000313" key="4">
    <source>
        <dbReference type="Proteomes" id="UP000321629"/>
    </source>
</evidence>
<protein>
    <submittedName>
        <fullName evidence="3">Uncharacterized protein</fullName>
    </submittedName>
</protein>
<evidence type="ECO:0000256" key="2">
    <source>
        <dbReference type="SAM" id="Phobius"/>
    </source>
</evidence>
<keyword evidence="2" id="KW-1133">Transmembrane helix</keyword>
<name>A0A5C7E1I1_9BACT</name>
<feature type="coiled-coil region" evidence="1">
    <location>
        <begin position="65"/>
        <end position="140"/>
    </location>
</feature>
<evidence type="ECO:0000313" key="3">
    <source>
        <dbReference type="EMBL" id="TXE87558.1"/>
    </source>
</evidence>
<dbReference type="AlphaFoldDB" id="A0A5C7E1I1"/>
<sequence length="237" mass="28100">MSFKKEHKELKVIIEKIYNEQSLESSCDDIVEKLITIYKTEYKHKYSELTTIILNITKSDREQDLMTLAQNVRMLEEKLDNKTCDECIKEKIKDFYDHINLECVRLQDSDGKIKKIKDEYNELYKNYNNIKDNLSKQQTQYITILGIFASIVLTFVSGLVFSTSVLSNIDKVSIFRLIFTMAFIAFFVGNILYSLFAFLLKISSIYSYKSNIYIYIFNLIIFLIMLIDFCFYLYCFY</sequence>
<proteinExistence type="predicted"/>
<dbReference type="RefSeq" id="WP_147555657.1">
    <property type="nucleotide sequence ID" value="NZ_VOWJ01000028.1"/>
</dbReference>
<organism evidence="3 4">
    <name type="scientific">Campylobacter volucris</name>
    <dbReference type="NCBI Taxonomy" id="1031542"/>
    <lineage>
        <taxon>Bacteria</taxon>
        <taxon>Pseudomonadati</taxon>
        <taxon>Campylobacterota</taxon>
        <taxon>Epsilonproteobacteria</taxon>
        <taxon>Campylobacterales</taxon>
        <taxon>Campylobacteraceae</taxon>
        <taxon>Campylobacter</taxon>
    </lineage>
</organism>
<gene>
    <name evidence="3" type="ORF">FPD38_05070</name>
</gene>
<dbReference type="Proteomes" id="UP000321629">
    <property type="component" value="Unassembled WGS sequence"/>
</dbReference>
<feature type="transmembrane region" description="Helical" evidence="2">
    <location>
        <begin position="141"/>
        <end position="162"/>
    </location>
</feature>
<comment type="caution">
    <text evidence="3">The sequence shown here is derived from an EMBL/GenBank/DDBJ whole genome shotgun (WGS) entry which is preliminary data.</text>
</comment>
<keyword evidence="2" id="KW-0812">Transmembrane</keyword>
<feature type="transmembrane region" description="Helical" evidence="2">
    <location>
        <begin position="212"/>
        <end position="234"/>
    </location>
</feature>